<dbReference type="InterPro" id="IPR036734">
    <property type="entry name" value="Neur_chan_lig-bd_sf"/>
</dbReference>
<accession>A0A1I8FCR3</accession>
<evidence type="ECO:0000313" key="2">
    <source>
        <dbReference type="Proteomes" id="UP000095280"/>
    </source>
</evidence>
<name>A0A1I8FCR3_9PLAT</name>
<dbReference type="Proteomes" id="UP000095280">
    <property type="component" value="Unplaced"/>
</dbReference>
<organism evidence="2 3">
    <name type="scientific">Macrostomum lignano</name>
    <dbReference type="NCBI Taxonomy" id="282301"/>
    <lineage>
        <taxon>Eukaryota</taxon>
        <taxon>Metazoa</taxon>
        <taxon>Spiralia</taxon>
        <taxon>Lophotrochozoa</taxon>
        <taxon>Platyhelminthes</taxon>
        <taxon>Rhabditophora</taxon>
        <taxon>Macrostomorpha</taxon>
        <taxon>Macrostomida</taxon>
        <taxon>Macrostomidae</taxon>
        <taxon>Macrostomum</taxon>
    </lineage>
</organism>
<feature type="compositionally biased region" description="Basic and acidic residues" evidence="1">
    <location>
        <begin position="9"/>
        <end position="21"/>
    </location>
</feature>
<dbReference type="Gene3D" id="2.70.170.10">
    <property type="entry name" value="Neurotransmitter-gated ion-channel ligand-binding domain"/>
    <property type="match status" value="1"/>
</dbReference>
<dbReference type="GO" id="GO:0016020">
    <property type="term" value="C:membrane"/>
    <property type="evidence" value="ECO:0007669"/>
    <property type="project" value="InterPro"/>
</dbReference>
<dbReference type="WBParaSite" id="maker-unitig_29611-snap-gene-0.2-mRNA-1">
    <property type="protein sequence ID" value="maker-unitig_29611-snap-gene-0.2-mRNA-1"/>
    <property type="gene ID" value="maker-unitig_29611-snap-gene-0.2"/>
</dbReference>
<feature type="region of interest" description="Disordered" evidence="1">
    <location>
        <begin position="1"/>
        <end position="21"/>
    </location>
</feature>
<evidence type="ECO:0000313" key="3">
    <source>
        <dbReference type="WBParaSite" id="maker-unitig_29611-snap-gene-0.2-mRNA-1"/>
    </source>
</evidence>
<keyword evidence="2" id="KW-1185">Reference proteome</keyword>
<sequence>LAGAAGPHSEPRWPQKAAEIRNGHQQQLQACTLLELAASILYRRMDIRVKQNKTGEWHWAPRQPILTAVSALGQPQMKMAEKNLIKQLLQHYDKKSRPVIDADPPYGTPKIERRKEKARKLVTVEFGLRLVQILDLDEMEQVLTTSMISLYKVRKSDDKAKDSCDQYFIFILSRSEALLSSIASLNNR</sequence>
<dbReference type="SUPFAM" id="SSF63712">
    <property type="entry name" value="Nicotinic receptor ligand binding domain-like"/>
    <property type="match status" value="1"/>
</dbReference>
<dbReference type="GO" id="GO:0005230">
    <property type="term" value="F:extracellular ligand-gated monoatomic ion channel activity"/>
    <property type="evidence" value="ECO:0007669"/>
    <property type="project" value="InterPro"/>
</dbReference>
<proteinExistence type="predicted"/>
<dbReference type="AlphaFoldDB" id="A0A1I8FCR3"/>
<protein>
    <submittedName>
        <fullName evidence="3">MAGE domain-containing protein</fullName>
    </submittedName>
</protein>
<reference evidence="3" key="1">
    <citation type="submission" date="2016-11" db="UniProtKB">
        <authorList>
            <consortium name="WormBaseParasite"/>
        </authorList>
    </citation>
    <scope>IDENTIFICATION</scope>
</reference>
<evidence type="ECO:0000256" key="1">
    <source>
        <dbReference type="SAM" id="MobiDB-lite"/>
    </source>
</evidence>